<dbReference type="PANTHER" id="PTHR30270">
    <property type="entry name" value="THIAMINE-MONOPHOSPHATE KINASE"/>
    <property type="match status" value="1"/>
</dbReference>
<dbReference type="SUPFAM" id="SSF56042">
    <property type="entry name" value="PurM C-terminal domain-like"/>
    <property type="match status" value="1"/>
</dbReference>
<evidence type="ECO:0000256" key="1">
    <source>
        <dbReference type="ARBA" id="ARBA00022977"/>
    </source>
</evidence>
<evidence type="ECO:0000259" key="3">
    <source>
        <dbReference type="Pfam" id="PF00586"/>
    </source>
</evidence>
<evidence type="ECO:0000313" key="6">
    <source>
        <dbReference type="Proteomes" id="UP000663722"/>
    </source>
</evidence>
<dbReference type="Pfam" id="PF02769">
    <property type="entry name" value="AIRS_C"/>
    <property type="match status" value="1"/>
</dbReference>
<dbReference type="RefSeq" id="WP_207681401.1">
    <property type="nucleotide sequence ID" value="NZ_CP061800.1"/>
</dbReference>
<dbReference type="KEGG" id="dmm:dnm_012820"/>
<feature type="binding site" evidence="2">
    <location>
        <position position="50"/>
    </location>
    <ligand>
        <name>Mg(2+)</name>
        <dbReference type="ChEBI" id="CHEBI:18420"/>
        <label>2</label>
    </ligand>
</feature>
<feature type="binding site" evidence="2">
    <location>
        <position position="273"/>
    </location>
    <ligand>
        <name>substrate</name>
    </ligand>
</feature>
<keyword evidence="2" id="KW-0547">Nucleotide-binding</keyword>
<evidence type="ECO:0000313" key="5">
    <source>
        <dbReference type="EMBL" id="QTA85277.1"/>
    </source>
</evidence>
<feature type="binding site" evidence="2">
    <location>
        <position position="57"/>
    </location>
    <ligand>
        <name>substrate</name>
    </ligand>
</feature>
<dbReference type="GO" id="GO:0009229">
    <property type="term" value="P:thiamine diphosphate biosynthetic process"/>
    <property type="evidence" value="ECO:0007669"/>
    <property type="project" value="UniProtKB-UniRule"/>
</dbReference>
<feature type="binding site" evidence="2">
    <location>
        <position position="153"/>
    </location>
    <ligand>
        <name>ATP</name>
        <dbReference type="ChEBI" id="CHEBI:30616"/>
    </ligand>
</feature>
<feature type="binding site" evidence="2">
    <location>
        <position position="79"/>
    </location>
    <ligand>
        <name>Mg(2+)</name>
        <dbReference type="ChEBI" id="CHEBI:18420"/>
        <label>4</label>
    </ligand>
</feature>
<keyword evidence="2" id="KW-0808">Transferase</keyword>
<comment type="similarity">
    <text evidence="2">Belongs to the thiamine-monophosphate kinase family.</text>
</comment>
<dbReference type="Pfam" id="PF00586">
    <property type="entry name" value="AIRS"/>
    <property type="match status" value="1"/>
</dbReference>
<keyword evidence="2 5" id="KW-0418">Kinase</keyword>
<feature type="binding site" evidence="2">
    <location>
        <position position="50"/>
    </location>
    <ligand>
        <name>Mg(2+)</name>
        <dbReference type="ChEBI" id="CHEBI:18420"/>
        <label>1</label>
    </ligand>
</feature>
<feature type="binding site" evidence="2">
    <location>
        <position position="223"/>
    </location>
    <ligand>
        <name>Mg(2+)</name>
        <dbReference type="ChEBI" id="CHEBI:18420"/>
        <label>5</label>
    </ligand>
</feature>
<organism evidence="5 6">
    <name type="scientific">Desulfonema magnum</name>
    <dbReference type="NCBI Taxonomy" id="45655"/>
    <lineage>
        <taxon>Bacteria</taxon>
        <taxon>Pseudomonadati</taxon>
        <taxon>Thermodesulfobacteriota</taxon>
        <taxon>Desulfobacteria</taxon>
        <taxon>Desulfobacterales</taxon>
        <taxon>Desulfococcaceae</taxon>
        <taxon>Desulfonema</taxon>
    </lineage>
</organism>
<feature type="binding site" evidence="2">
    <location>
        <position position="79"/>
    </location>
    <ligand>
        <name>Mg(2+)</name>
        <dbReference type="ChEBI" id="CHEBI:18420"/>
        <label>3</label>
    </ligand>
</feature>
<dbReference type="Gene3D" id="3.30.1330.10">
    <property type="entry name" value="PurM-like, N-terminal domain"/>
    <property type="match status" value="1"/>
</dbReference>
<dbReference type="InterPro" id="IPR006283">
    <property type="entry name" value="ThiL-like"/>
</dbReference>
<feature type="binding site" evidence="2">
    <location>
        <begin position="126"/>
        <end position="127"/>
    </location>
    <ligand>
        <name>ATP</name>
        <dbReference type="ChEBI" id="CHEBI:30616"/>
    </ligand>
</feature>
<proteinExistence type="inferred from homology"/>
<feature type="binding site" evidence="2">
    <location>
        <position position="127"/>
    </location>
    <ligand>
        <name>Mg(2+)</name>
        <dbReference type="ChEBI" id="CHEBI:18420"/>
        <label>1</label>
    </ligand>
</feature>
<feature type="domain" description="PurM-like N-terminal" evidence="3">
    <location>
        <begin position="31"/>
        <end position="145"/>
    </location>
</feature>
<evidence type="ECO:0000256" key="2">
    <source>
        <dbReference type="HAMAP-Rule" id="MF_02128"/>
    </source>
</evidence>
<dbReference type="GO" id="GO:0009030">
    <property type="term" value="F:thiamine-phosphate kinase activity"/>
    <property type="evidence" value="ECO:0007669"/>
    <property type="project" value="UniProtKB-UniRule"/>
</dbReference>
<dbReference type="GO" id="GO:0005524">
    <property type="term" value="F:ATP binding"/>
    <property type="evidence" value="ECO:0007669"/>
    <property type="project" value="UniProtKB-UniRule"/>
</dbReference>
<dbReference type="GO" id="GO:0000287">
    <property type="term" value="F:magnesium ion binding"/>
    <property type="evidence" value="ECO:0007669"/>
    <property type="project" value="UniProtKB-UniRule"/>
</dbReference>
<comment type="catalytic activity">
    <reaction evidence="2">
        <text>thiamine phosphate + ATP = thiamine diphosphate + ADP</text>
        <dbReference type="Rhea" id="RHEA:15913"/>
        <dbReference type="ChEBI" id="CHEBI:30616"/>
        <dbReference type="ChEBI" id="CHEBI:37575"/>
        <dbReference type="ChEBI" id="CHEBI:58937"/>
        <dbReference type="ChEBI" id="CHEBI:456216"/>
        <dbReference type="EC" id="2.7.4.16"/>
    </reaction>
</comment>
<comment type="function">
    <text evidence="2">Catalyzes the ATP-dependent phosphorylation of thiamine-monophosphate (TMP) to form thiamine-pyrophosphate (TPP), the active form of vitamin B1.</text>
</comment>
<dbReference type="PANTHER" id="PTHR30270:SF0">
    <property type="entry name" value="THIAMINE-MONOPHOSPHATE KINASE"/>
    <property type="match status" value="1"/>
</dbReference>
<dbReference type="SUPFAM" id="SSF55326">
    <property type="entry name" value="PurM N-terminal domain-like"/>
    <property type="match status" value="1"/>
</dbReference>
<dbReference type="NCBIfam" id="TIGR01379">
    <property type="entry name" value="thiL"/>
    <property type="match status" value="1"/>
</dbReference>
<dbReference type="InterPro" id="IPR016188">
    <property type="entry name" value="PurM-like_N"/>
</dbReference>
<keyword evidence="1 2" id="KW-0784">Thiamine biosynthesis</keyword>
<dbReference type="Gene3D" id="3.90.650.10">
    <property type="entry name" value="PurM-like C-terminal domain"/>
    <property type="match status" value="1"/>
</dbReference>
<feature type="binding site" evidence="2">
    <location>
        <position position="49"/>
    </location>
    <ligand>
        <name>Mg(2+)</name>
        <dbReference type="ChEBI" id="CHEBI:18420"/>
        <label>1</label>
    </ligand>
</feature>
<dbReference type="AlphaFoldDB" id="A0A975BH08"/>
<feature type="binding site" evidence="2">
    <location>
        <position position="79"/>
    </location>
    <ligand>
        <name>Mg(2+)</name>
        <dbReference type="ChEBI" id="CHEBI:18420"/>
        <label>2</label>
    </ligand>
</feature>
<dbReference type="CDD" id="cd02194">
    <property type="entry name" value="ThiL"/>
    <property type="match status" value="1"/>
</dbReference>
<accession>A0A975BH08</accession>
<keyword evidence="6" id="KW-1185">Reference proteome</keyword>
<sequence>MTLKDIGEFGFIEKISRGCFIRSQNILKAIGDDAAAFTTKADEVILITTDMLVERVHFLRNTTSGFNLGYKSLAVNLSDIAAMGGTAKEAFVSIAIPEACPLEYLEDLYRGIKSLAAEFDINILGGDTTGSKTDLIINISVVGAVPEKEILYRHTAQPGDIIFSTGCLGDSRAGLQLILNKTVADSEELKALFNAHILPWPYLEEGRFLAHQGGVHAAIDVSDGLSSDLGHIIRESNAGARLYAEKIPVSKNLQKFCTRFDADPLEYALGGGEDYMLLCTISPDKADSVARDYLKKFGQPIYPIGEITDSGETELVFPDGRIKSVAPSGWNHFKIPASRLLFVH</sequence>
<reference evidence="5" key="1">
    <citation type="journal article" date="2021" name="Microb. Physiol.">
        <title>Proteogenomic Insights into the Physiology of Marine, Sulfate-Reducing, Filamentous Desulfonema limicola and Desulfonema magnum.</title>
        <authorList>
            <person name="Schnaars V."/>
            <person name="Wohlbrand L."/>
            <person name="Scheve S."/>
            <person name="Hinrichs C."/>
            <person name="Reinhardt R."/>
            <person name="Rabus R."/>
        </authorList>
    </citation>
    <scope>NUCLEOTIDE SEQUENCE</scope>
    <source>
        <strain evidence="5">4be13</strain>
    </source>
</reference>
<feature type="binding site" evidence="2">
    <location>
        <position position="33"/>
    </location>
    <ligand>
        <name>Mg(2+)</name>
        <dbReference type="ChEBI" id="CHEBI:18420"/>
        <label>3</label>
    </ligand>
</feature>
<dbReference type="PIRSF" id="PIRSF005303">
    <property type="entry name" value="Thiam_monoph_kin"/>
    <property type="match status" value="1"/>
</dbReference>
<feature type="binding site" evidence="2">
    <location>
        <position position="330"/>
    </location>
    <ligand>
        <name>substrate</name>
    </ligand>
</feature>
<dbReference type="InterPro" id="IPR010918">
    <property type="entry name" value="PurM-like_C_dom"/>
</dbReference>
<feature type="binding site" evidence="2">
    <location>
        <position position="109"/>
    </location>
    <ligand>
        <name>ATP</name>
        <dbReference type="ChEBI" id="CHEBI:30616"/>
    </ligand>
</feature>
<name>A0A975BH08_9BACT</name>
<feature type="binding site" evidence="2">
    <location>
        <position position="48"/>
    </location>
    <ligand>
        <name>Mg(2+)</name>
        <dbReference type="ChEBI" id="CHEBI:18420"/>
        <label>4</label>
    </ligand>
</feature>
<evidence type="ECO:0000259" key="4">
    <source>
        <dbReference type="Pfam" id="PF02769"/>
    </source>
</evidence>
<keyword evidence="2" id="KW-0479">Metal-binding</keyword>
<dbReference type="EMBL" id="CP061800">
    <property type="protein sequence ID" value="QTA85277.1"/>
    <property type="molecule type" value="Genomic_DNA"/>
</dbReference>
<dbReference type="GO" id="GO:0009228">
    <property type="term" value="P:thiamine biosynthetic process"/>
    <property type="evidence" value="ECO:0007669"/>
    <property type="project" value="UniProtKB-KW"/>
</dbReference>
<comment type="pathway">
    <text evidence="2">Cofactor biosynthesis; thiamine diphosphate biosynthesis; thiamine diphosphate from thiamine phosphate: step 1/1.</text>
</comment>
<dbReference type="HAMAP" id="MF_02128">
    <property type="entry name" value="TMP_kinase"/>
    <property type="match status" value="1"/>
</dbReference>
<feature type="binding site" evidence="2">
    <location>
        <position position="222"/>
    </location>
    <ligand>
        <name>ATP</name>
        <dbReference type="ChEBI" id="CHEBI:30616"/>
    </ligand>
</feature>
<dbReference type="EC" id="2.7.4.16" evidence="2"/>
<dbReference type="Proteomes" id="UP000663722">
    <property type="component" value="Chromosome"/>
</dbReference>
<dbReference type="InterPro" id="IPR036676">
    <property type="entry name" value="PurM-like_C_sf"/>
</dbReference>
<feature type="binding site" evidence="2">
    <location>
        <position position="33"/>
    </location>
    <ligand>
        <name>Mg(2+)</name>
        <dbReference type="ChEBI" id="CHEBI:18420"/>
        <label>4</label>
    </ligand>
</feature>
<comment type="miscellaneous">
    <text evidence="2">Reaction mechanism of ThiL seems to utilize a direct, inline transfer of the gamma-phosphate of ATP to TMP rather than a phosphorylated enzyme intermediate.</text>
</comment>
<gene>
    <name evidence="2 5" type="primary">thiL</name>
    <name evidence="5" type="ORF">dnm_012820</name>
</gene>
<keyword evidence="2" id="KW-0460">Magnesium</keyword>
<keyword evidence="2" id="KW-0067">ATP-binding</keyword>
<feature type="domain" description="PurM-like C-terminal" evidence="4">
    <location>
        <begin position="157"/>
        <end position="316"/>
    </location>
</feature>
<feature type="binding site" evidence="2">
    <location>
        <position position="220"/>
    </location>
    <ligand>
        <name>Mg(2+)</name>
        <dbReference type="ChEBI" id="CHEBI:18420"/>
        <label>3</label>
    </ligand>
</feature>
<dbReference type="InterPro" id="IPR036921">
    <property type="entry name" value="PurM-like_N_sf"/>
</dbReference>
<protein>
    <recommendedName>
        <fullName evidence="2">Thiamine-monophosphate kinase</fullName>
        <shortName evidence="2">TMP kinase</shortName>
        <shortName evidence="2">Thiamine-phosphate kinase</shortName>
        <ecNumber evidence="2">2.7.4.16</ecNumber>
    </recommendedName>
</protein>